<name>A0A934SNK8_9MICO</name>
<evidence type="ECO:0000313" key="2">
    <source>
        <dbReference type="EMBL" id="MBK4348700.1"/>
    </source>
</evidence>
<evidence type="ECO:0000313" key="3">
    <source>
        <dbReference type="Proteomes" id="UP000636458"/>
    </source>
</evidence>
<dbReference type="RefSeq" id="WP_200556897.1">
    <property type="nucleotide sequence ID" value="NZ_JAEPES010000004.1"/>
</dbReference>
<sequence>MPTFEPDVVAAILKHMNGDHVDDNLLIVRAFVDPAATTASMTGFDGDGGLWTYRTPAGEFVSRVPWREPISERAQVRAEVVSLYERAATQLGVEQRPH</sequence>
<comment type="caution">
    <text evidence="2">The sequence shown here is derived from an EMBL/GenBank/DDBJ whole genome shotgun (WGS) entry which is preliminary data.</text>
</comment>
<feature type="domain" description="DUF2470" evidence="1">
    <location>
        <begin position="10"/>
        <end position="83"/>
    </location>
</feature>
<accession>A0A934SNK8</accession>
<reference evidence="2" key="1">
    <citation type="submission" date="2021-01" db="EMBL/GenBank/DDBJ databases">
        <title>Lacisediminihabitans sp. nov. strain G11-30, isolated from Antarctic Soil.</title>
        <authorList>
            <person name="Li J."/>
        </authorList>
    </citation>
    <scope>NUCLEOTIDE SEQUENCE</scope>
    <source>
        <strain evidence="2">G11-30</strain>
    </source>
</reference>
<keyword evidence="3" id="KW-1185">Reference proteome</keyword>
<protein>
    <submittedName>
        <fullName evidence="2">DUF2470 domain-containing protein</fullName>
    </submittedName>
</protein>
<dbReference type="InterPro" id="IPR037119">
    <property type="entry name" value="Haem_oxidase_HugZ-like_sf"/>
</dbReference>
<dbReference type="EMBL" id="JAEPES010000004">
    <property type="protein sequence ID" value="MBK4348700.1"/>
    <property type="molecule type" value="Genomic_DNA"/>
</dbReference>
<dbReference type="InterPro" id="IPR019595">
    <property type="entry name" value="DUF2470"/>
</dbReference>
<dbReference type="AlphaFoldDB" id="A0A934SNK8"/>
<evidence type="ECO:0000259" key="1">
    <source>
        <dbReference type="Pfam" id="PF10615"/>
    </source>
</evidence>
<gene>
    <name evidence="2" type="ORF">IV501_13740</name>
</gene>
<organism evidence="2 3">
    <name type="scientific">Lacisediminihabitans changchengi</name>
    <dbReference type="NCBI Taxonomy" id="2787634"/>
    <lineage>
        <taxon>Bacteria</taxon>
        <taxon>Bacillati</taxon>
        <taxon>Actinomycetota</taxon>
        <taxon>Actinomycetes</taxon>
        <taxon>Micrococcales</taxon>
        <taxon>Microbacteriaceae</taxon>
        <taxon>Lacisediminihabitans</taxon>
    </lineage>
</organism>
<dbReference type="Pfam" id="PF10615">
    <property type="entry name" value="DUF2470"/>
    <property type="match status" value="1"/>
</dbReference>
<proteinExistence type="predicted"/>
<dbReference type="Gene3D" id="3.20.180.10">
    <property type="entry name" value="PNP-oxidase-like"/>
    <property type="match status" value="1"/>
</dbReference>
<dbReference type="Proteomes" id="UP000636458">
    <property type="component" value="Unassembled WGS sequence"/>
</dbReference>